<feature type="transmembrane region" description="Helical" evidence="9">
    <location>
        <begin position="15"/>
        <end position="36"/>
    </location>
</feature>
<feature type="transmembrane region" description="Helical" evidence="9">
    <location>
        <begin position="211"/>
        <end position="234"/>
    </location>
</feature>
<feature type="transmembrane region" description="Helical" evidence="9">
    <location>
        <begin position="309"/>
        <end position="331"/>
    </location>
</feature>
<dbReference type="HOGENOM" id="CLU_024867_0_1_0"/>
<feature type="transmembrane region" description="Helical" evidence="9">
    <location>
        <begin position="240"/>
        <end position="267"/>
    </location>
</feature>
<dbReference type="GO" id="GO:0005886">
    <property type="term" value="C:plasma membrane"/>
    <property type="evidence" value="ECO:0007669"/>
    <property type="project" value="UniProtKB-SubCell"/>
</dbReference>
<evidence type="ECO:0000313" key="11">
    <source>
        <dbReference type="EMBL" id="EHO42675.1"/>
    </source>
</evidence>
<dbReference type="FunCoup" id="H1XTA8">
    <property type="interactions" value="150"/>
</dbReference>
<evidence type="ECO:0000256" key="3">
    <source>
        <dbReference type="ARBA" id="ARBA00022448"/>
    </source>
</evidence>
<dbReference type="InterPro" id="IPR001463">
    <property type="entry name" value="Na/Ala_symport"/>
</dbReference>
<dbReference type="Proteomes" id="UP000183868">
    <property type="component" value="Chromosome"/>
</dbReference>
<feature type="transmembrane region" description="Helical" evidence="9">
    <location>
        <begin position="453"/>
        <end position="480"/>
    </location>
</feature>
<dbReference type="PANTHER" id="PTHR30330:SF3">
    <property type="entry name" value="TRANSCRIPTIONAL REGULATOR, LRP FAMILY"/>
    <property type="match status" value="1"/>
</dbReference>
<keyword evidence="12" id="KW-1185">Reference proteome</keyword>
<feature type="transmembrane region" description="Helical" evidence="9">
    <location>
        <begin position="359"/>
        <end position="379"/>
    </location>
</feature>
<dbReference type="PRINTS" id="PR00175">
    <property type="entry name" value="NAALASMPORT"/>
</dbReference>
<evidence type="ECO:0000256" key="7">
    <source>
        <dbReference type="ARBA" id="ARBA00022989"/>
    </source>
</evidence>
<dbReference type="KEGG" id="caby:Cabys_1942"/>
<keyword evidence="8 9" id="KW-0472">Membrane</keyword>
<evidence type="ECO:0000256" key="6">
    <source>
        <dbReference type="ARBA" id="ARBA00022847"/>
    </source>
</evidence>
<organism evidence="11 12">
    <name type="scientific">Caldithrix abyssi DSM 13497</name>
    <dbReference type="NCBI Taxonomy" id="880073"/>
    <lineage>
        <taxon>Bacteria</taxon>
        <taxon>Pseudomonadati</taxon>
        <taxon>Calditrichota</taxon>
        <taxon>Calditrichia</taxon>
        <taxon>Calditrichales</taxon>
        <taxon>Calditrichaceae</taxon>
        <taxon>Caldithrix</taxon>
    </lineage>
</organism>
<feature type="transmembrane region" description="Helical" evidence="9">
    <location>
        <begin position="400"/>
        <end position="416"/>
    </location>
</feature>
<keyword evidence="7 9" id="KW-1133">Transmembrane helix</keyword>
<dbReference type="Gene3D" id="1.20.1740.10">
    <property type="entry name" value="Amino acid/polyamine transporter I"/>
    <property type="match status" value="1"/>
</dbReference>
<keyword evidence="3 9" id="KW-0813">Transport</keyword>
<dbReference type="PaxDb" id="880073-Calab_3069"/>
<evidence type="ECO:0000313" key="10">
    <source>
        <dbReference type="EMBL" id="APF18691.1"/>
    </source>
</evidence>
<comment type="subcellular location">
    <subcellularLocation>
        <location evidence="1 9">Cell membrane</location>
        <topology evidence="1 9">Multi-pass membrane protein</topology>
    </subcellularLocation>
</comment>
<dbReference type="GO" id="GO:0005283">
    <property type="term" value="F:amino acid:sodium symporter activity"/>
    <property type="evidence" value="ECO:0007669"/>
    <property type="project" value="InterPro"/>
</dbReference>
<dbReference type="EMBL" id="CM001402">
    <property type="protein sequence ID" value="EHO42675.1"/>
    <property type="molecule type" value="Genomic_DNA"/>
</dbReference>
<dbReference type="FunFam" id="1.20.1740.10:FF:000004">
    <property type="entry name" value="Sodium:alanine symporter family protein"/>
    <property type="match status" value="1"/>
</dbReference>
<protein>
    <submittedName>
        <fullName evidence="10">Alanine or glycine:cation symporter, AGCS family</fullName>
    </submittedName>
    <submittedName>
        <fullName evidence="11">Amino acid carrier protein</fullName>
    </submittedName>
</protein>
<name>H1XTA8_CALAY</name>
<evidence type="ECO:0000256" key="8">
    <source>
        <dbReference type="ARBA" id="ARBA00023136"/>
    </source>
</evidence>
<sequence length="518" mass="56077">MAEQLLQFFTQARDFVWGVPLLILLVGTGIYLTIILKGLQIRKLFYSLYLGLVKRKEKGDHPGDISHFQALMTALSATVGTGNIAGVATAITVGGPGALFWMWITGLFGMATKYSEAVLAVKYRQVDENGTMSGGPMYYIQNGLKLRWLGILFAIFAAVAAFGIGNMVQSNSVAEALSLSFNIPHTYTGLVLMILTVLVIVGGIKSIGKVTGLLVPVMIIFYFSSALLILLLHLDQLPAIFVLIFKSAFSGHAAAGGFLGATVMLTIRQGVSRGVFSNESGLGSSPIAAAAAITKHPVSQALVSMTQTFIDTLVICTMTGLVILLSGMWTAGPDLTGAKLTSSAFSDTLPAVSWLPQNYGGLIVSIGLVLFAYSTILGWSYYGEKALEYLTEIGPAVRKFITYLLVAITLMPFYIVQHVQNGKMLLSSVLILIYIWVYVRIRRHLLEPDLKTIVILYRAAFGTYVLVGTVAQLELVWIMADVFNGLMAFPNLIGLLGLSGVVVKVTNDYFRKKNENLI</sequence>
<feature type="transmembrane region" description="Helical" evidence="9">
    <location>
        <begin position="422"/>
        <end position="441"/>
    </location>
</feature>
<evidence type="ECO:0000256" key="5">
    <source>
        <dbReference type="ARBA" id="ARBA00022692"/>
    </source>
</evidence>
<dbReference type="NCBIfam" id="TIGR00835">
    <property type="entry name" value="agcS"/>
    <property type="match status" value="1"/>
</dbReference>
<keyword evidence="6 9" id="KW-0769">Symport</keyword>
<accession>H1XTA8</accession>
<feature type="transmembrane region" description="Helical" evidence="9">
    <location>
        <begin position="486"/>
        <end position="503"/>
    </location>
</feature>
<dbReference type="PANTHER" id="PTHR30330">
    <property type="entry name" value="AGSS FAMILY TRANSPORTER, SODIUM-ALANINE"/>
    <property type="match status" value="1"/>
</dbReference>
<dbReference type="RefSeq" id="WP_006930031.1">
    <property type="nucleotide sequence ID" value="NZ_CM001402.1"/>
</dbReference>
<dbReference type="InParanoid" id="H1XTA8"/>
<reference evidence="10 13" key="2">
    <citation type="submission" date="2016-11" db="EMBL/GenBank/DDBJ databases">
        <title>Genomic analysis of Caldithrix abyssi and proposal of a novel bacterial phylum Caldithrichaeota.</title>
        <authorList>
            <person name="Kublanov I."/>
            <person name="Sigalova O."/>
            <person name="Gavrilov S."/>
            <person name="Lebedinsky A."/>
            <person name="Ivanova N."/>
            <person name="Daum C."/>
            <person name="Reddy T."/>
            <person name="Klenk H.P."/>
            <person name="Goker M."/>
            <person name="Reva O."/>
            <person name="Miroshnichenko M."/>
            <person name="Kyprides N."/>
            <person name="Woyke T."/>
            <person name="Gelfand M."/>
        </authorList>
    </citation>
    <scope>NUCLEOTIDE SEQUENCE [LARGE SCALE GENOMIC DNA]</scope>
    <source>
        <strain evidence="10 13">LF13</strain>
    </source>
</reference>
<dbReference type="Proteomes" id="UP000004671">
    <property type="component" value="Chromosome"/>
</dbReference>
<feature type="transmembrane region" description="Helical" evidence="9">
    <location>
        <begin position="146"/>
        <end position="165"/>
    </location>
</feature>
<evidence type="ECO:0000256" key="2">
    <source>
        <dbReference type="ARBA" id="ARBA00009261"/>
    </source>
</evidence>
<comment type="similarity">
    <text evidence="2 9">Belongs to the alanine or glycine:cation symporter (AGCS) (TC 2.A.25) family.</text>
</comment>
<keyword evidence="4 9" id="KW-1003">Cell membrane</keyword>
<proteinExistence type="inferred from homology"/>
<evidence type="ECO:0000256" key="9">
    <source>
        <dbReference type="RuleBase" id="RU363064"/>
    </source>
</evidence>
<dbReference type="STRING" id="880073.Cabys_1942"/>
<evidence type="ECO:0000256" key="1">
    <source>
        <dbReference type="ARBA" id="ARBA00004651"/>
    </source>
</evidence>
<reference evidence="11 12" key="1">
    <citation type="submission" date="2011-09" db="EMBL/GenBank/DDBJ databases">
        <title>The permanent draft genome of Caldithrix abyssi DSM 13497.</title>
        <authorList>
            <consortium name="US DOE Joint Genome Institute (JGI-PGF)"/>
            <person name="Lucas S."/>
            <person name="Han J."/>
            <person name="Lapidus A."/>
            <person name="Bruce D."/>
            <person name="Goodwin L."/>
            <person name="Pitluck S."/>
            <person name="Peters L."/>
            <person name="Kyrpides N."/>
            <person name="Mavromatis K."/>
            <person name="Ivanova N."/>
            <person name="Mikhailova N."/>
            <person name="Chertkov O."/>
            <person name="Detter J.C."/>
            <person name="Tapia R."/>
            <person name="Han C."/>
            <person name="Land M."/>
            <person name="Hauser L."/>
            <person name="Markowitz V."/>
            <person name="Cheng J.-F."/>
            <person name="Hugenholtz P."/>
            <person name="Woyke T."/>
            <person name="Wu D."/>
            <person name="Spring S."/>
            <person name="Brambilla E."/>
            <person name="Klenk H.-P."/>
            <person name="Eisen J.A."/>
        </authorList>
    </citation>
    <scope>NUCLEOTIDE SEQUENCE [LARGE SCALE GENOMIC DNA]</scope>
    <source>
        <strain evidence="11 12">DSM 13497</strain>
    </source>
</reference>
<evidence type="ECO:0000256" key="4">
    <source>
        <dbReference type="ARBA" id="ARBA00022475"/>
    </source>
</evidence>
<dbReference type="EMBL" id="CP018099">
    <property type="protein sequence ID" value="APF18691.1"/>
    <property type="molecule type" value="Genomic_DNA"/>
</dbReference>
<dbReference type="Pfam" id="PF01235">
    <property type="entry name" value="Na_Ala_symp"/>
    <property type="match status" value="1"/>
</dbReference>
<keyword evidence="5 9" id="KW-0812">Transmembrane</keyword>
<feature type="transmembrane region" description="Helical" evidence="9">
    <location>
        <begin position="185"/>
        <end position="204"/>
    </location>
</feature>
<dbReference type="AlphaFoldDB" id="H1XTA8"/>
<dbReference type="eggNOG" id="COG1115">
    <property type="taxonomic scope" value="Bacteria"/>
</dbReference>
<evidence type="ECO:0000313" key="12">
    <source>
        <dbReference type="Proteomes" id="UP000004671"/>
    </source>
</evidence>
<evidence type="ECO:0000313" key="13">
    <source>
        <dbReference type="Proteomes" id="UP000183868"/>
    </source>
</evidence>
<gene>
    <name evidence="10" type="ORF">Cabys_1942</name>
    <name evidence="11" type="ORF">Calab_3069</name>
</gene>